<evidence type="ECO:0000313" key="1">
    <source>
        <dbReference type="EMBL" id="CAJ2678044.1"/>
    </source>
</evidence>
<reference evidence="1" key="1">
    <citation type="submission" date="2023-10" db="EMBL/GenBank/DDBJ databases">
        <authorList>
            <person name="Rodriguez Cubillos JULIANA M."/>
            <person name="De Vega J."/>
        </authorList>
    </citation>
    <scope>NUCLEOTIDE SEQUENCE</scope>
</reference>
<evidence type="ECO:0000313" key="2">
    <source>
        <dbReference type="Proteomes" id="UP001177021"/>
    </source>
</evidence>
<dbReference type="Proteomes" id="UP001177021">
    <property type="component" value="Unassembled WGS sequence"/>
</dbReference>
<comment type="caution">
    <text evidence="1">The sequence shown here is derived from an EMBL/GenBank/DDBJ whole genome shotgun (WGS) entry which is preliminary data.</text>
</comment>
<name>A0ACB0MB78_TRIPR</name>
<protein>
    <submittedName>
        <fullName evidence="1">Uncharacterized protein</fullName>
    </submittedName>
</protein>
<proteinExistence type="predicted"/>
<gene>
    <name evidence="1" type="ORF">MILVUS5_LOCUS40419</name>
</gene>
<sequence length="231" mass="24908">MKRVCLQQLQATLSSFYFMASLGNHNKEINDIESKPNHVQENEENNIINYSQRAQWLRAALLGANDGLVSITSLMLGVGAVNEDIKTMLLAGFAGLIAGACSMGIGEFVSVYTQLDIMVAQMKRENKINNTIIEDHEKLLPNPFQAAIASAIAFSFGATVPLIGAALIRDYKIRLIVVVVMASLALLVFGVVGAILGKTSVKRSCVRVVIGGWMAMAITFGLTKLVGYSSI</sequence>
<organism evidence="1 2">
    <name type="scientific">Trifolium pratense</name>
    <name type="common">Red clover</name>
    <dbReference type="NCBI Taxonomy" id="57577"/>
    <lineage>
        <taxon>Eukaryota</taxon>
        <taxon>Viridiplantae</taxon>
        <taxon>Streptophyta</taxon>
        <taxon>Embryophyta</taxon>
        <taxon>Tracheophyta</taxon>
        <taxon>Spermatophyta</taxon>
        <taxon>Magnoliopsida</taxon>
        <taxon>eudicotyledons</taxon>
        <taxon>Gunneridae</taxon>
        <taxon>Pentapetalae</taxon>
        <taxon>rosids</taxon>
        <taxon>fabids</taxon>
        <taxon>Fabales</taxon>
        <taxon>Fabaceae</taxon>
        <taxon>Papilionoideae</taxon>
        <taxon>50 kb inversion clade</taxon>
        <taxon>NPAAA clade</taxon>
        <taxon>Hologalegina</taxon>
        <taxon>IRL clade</taxon>
        <taxon>Trifolieae</taxon>
        <taxon>Trifolium</taxon>
    </lineage>
</organism>
<dbReference type="EMBL" id="CASHSV030000823">
    <property type="protein sequence ID" value="CAJ2678044.1"/>
    <property type="molecule type" value="Genomic_DNA"/>
</dbReference>
<keyword evidence="2" id="KW-1185">Reference proteome</keyword>
<accession>A0ACB0MB78</accession>